<sequence>MADRDLLDCLDESELNVNHTPNMRLRMGRLSRNRQSSVRKSGKFRMLYTPKQSLDLEEDAGNLPEPHSKRIRLSSTSHNATIGDGSHIDTSFDVVDVTPGINRKQILPFQSCLNNCTSISGRNSEVVPKSMQQHKTVCDLINKNDVEGFSPLSGSSESHADGPIAVKVAENDMFGRRESKSPSISGITRLQATKTSAMSSKGGTPVCSIDGNSSIVTDRMSTREVETADHTKLDELGHISELTQTGHRAEQVASTQKPQQLNEEEDDLSATQPVSSLLLKGVVAYVEVRSGGDNRSMGIKAHLRSLGATVMDKFTNDVTHVVFNDGLWSTYKKAVKRKVHLVSVSWIEECKKAQTIVSERLFPPYDMGKYESPCLLKRFRKVRSLQPDFEDMGEQKIKKRRQKKLVLNVNENEPKIELPEVLTYKKPIKVPEFLQNISNENGLVRTLLSVADIGPEYEKVVNRPDSPTLSEEEDFSIPLAVRLLRKILTPQSSPELASSEEEAAHRINRTPVTDGSSCASLAAGTPGTPIRKCGQDPQRRNKDMFCNFVSDGNANVEAEIGNAGNEICNMNTEGNNLSQSSPQSPTHGRSDKISLTKQCKILAKNTLSCRKGSGVKNAKYSIFSEKFQTTTTTANIVKKSGAVENIISENSNYKSGYQTEVSNSKSIEVCENQQVDIENLAVGMRSSRSVNKSSGTRVGKGTTVRKRKLFPLLQFDSPEVLSTDVSTVTDETSHLPVQCPYITEWENAGGKKKKSLSPVGETSVKKFSSCQPSSSYSTKRKRRQSHKKFDSSSNEEHETMNKVPCSSRSSSDEFIAVAMQPLEKKDKLRKVLEKKLPSLVCTGLHRHEVEVVTSVVKKLGGFVIEANVSEKTTHVVTQGPRRTVNLLKGIARGCWIVLQEWVLKSLDADVWLEENEFELGDFSPAVKHCRMQKRSFGPVYNLDLFSTCGYICVSRGCVPPKRDLEELITLCGGRLGPSLRCACILVGNAPSVRYKHIKCVNEMWVLDSIQFSTLKPLSEYAVVVGGE</sequence>
<feature type="region of interest" description="Disordered" evidence="1">
    <location>
        <begin position="192"/>
        <end position="213"/>
    </location>
</feature>
<evidence type="ECO:0000256" key="1">
    <source>
        <dbReference type="SAM" id="MobiDB-lite"/>
    </source>
</evidence>
<feature type="compositionally biased region" description="Polar residues" evidence="1">
    <location>
        <begin position="245"/>
        <end position="261"/>
    </location>
</feature>
<feature type="compositionally biased region" description="Polar residues" evidence="1">
    <location>
        <begin position="765"/>
        <end position="777"/>
    </location>
</feature>
<reference evidence="3" key="2">
    <citation type="submission" date="2017-10" db="EMBL/GenBank/DDBJ databases">
        <title>High Expression of DNA Repair Genes in Long-Lived Termite King.</title>
        <authorList>
            <person name="Tasaki E."/>
            <person name="Mitaka Y."/>
            <person name="Nozaki T."/>
            <person name="Kobayashi K."/>
            <person name="Matsuura K."/>
            <person name="Iuchi Y."/>
        </authorList>
    </citation>
    <scope>NUCLEOTIDE SEQUENCE</scope>
</reference>
<name>A0A2Z5TTH7_9NEOP</name>
<dbReference type="CDD" id="cd17736">
    <property type="entry name" value="BRCT_microcephalin_rpt2"/>
    <property type="match status" value="1"/>
</dbReference>
<dbReference type="SMART" id="SM00292">
    <property type="entry name" value="BRCT"/>
    <property type="match status" value="3"/>
</dbReference>
<feature type="region of interest" description="Disordered" evidence="1">
    <location>
        <begin position="764"/>
        <end position="807"/>
    </location>
</feature>
<dbReference type="Pfam" id="PF00533">
    <property type="entry name" value="BRCT"/>
    <property type="match status" value="1"/>
</dbReference>
<gene>
    <name evidence="3" type="primary">RsMCPH1</name>
</gene>
<dbReference type="AlphaFoldDB" id="A0A2Z5TTH7"/>
<evidence type="ECO:0000313" key="3">
    <source>
        <dbReference type="EMBL" id="BBA93645.1"/>
    </source>
</evidence>
<feature type="compositionally biased region" description="Basic and acidic residues" evidence="1">
    <location>
        <begin position="787"/>
        <end position="800"/>
    </location>
</feature>
<feature type="domain" description="BRCT" evidence="2">
    <location>
        <begin position="940"/>
        <end position="1022"/>
    </location>
</feature>
<dbReference type="InterPro" id="IPR022047">
    <property type="entry name" value="Microcephalin-like"/>
</dbReference>
<reference evidence="3" key="1">
    <citation type="journal article" date="2016" name="PLoS ONE">
        <title>Caste-Specific and Sex-Specific Expression of Chemoreceptor Genes in a Termite.</title>
        <authorList>
            <person name="Mitaka Y."/>
            <person name="Kobayashi K."/>
            <person name="Mikheyev A."/>
            <person name="Tin M.M.Y."/>
            <person name="Watanabe Y."/>
            <person name="Matsuura K."/>
        </authorList>
    </citation>
    <scope>NUCLEOTIDE SEQUENCE</scope>
</reference>
<dbReference type="PROSITE" id="PS50172">
    <property type="entry name" value="BRCT"/>
    <property type="match status" value="3"/>
</dbReference>
<evidence type="ECO:0000259" key="2">
    <source>
        <dbReference type="PROSITE" id="PS50172"/>
    </source>
</evidence>
<feature type="domain" description="BRCT" evidence="2">
    <location>
        <begin position="848"/>
        <end position="919"/>
    </location>
</feature>
<dbReference type="InterPro" id="IPR001357">
    <property type="entry name" value="BRCT_dom"/>
</dbReference>
<dbReference type="Gene3D" id="3.40.50.10190">
    <property type="entry name" value="BRCT domain"/>
    <property type="match status" value="3"/>
</dbReference>
<dbReference type="CDD" id="cd17716">
    <property type="entry name" value="BRCT_microcephalin_rpt1"/>
    <property type="match status" value="1"/>
</dbReference>
<feature type="region of interest" description="Disordered" evidence="1">
    <location>
        <begin position="245"/>
        <end position="268"/>
    </location>
</feature>
<organism evidence="3">
    <name type="scientific">Reticulitermes speratus</name>
    <dbReference type="NCBI Taxonomy" id="60591"/>
    <lineage>
        <taxon>Eukaryota</taxon>
        <taxon>Metazoa</taxon>
        <taxon>Ecdysozoa</taxon>
        <taxon>Arthropoda</taxon>
        <taxon>Hexapoda</taxon>
        <taxon>Insecta</taxon>
        <taxon>Pterygota</taxon>
        <taxon>Neoptera</taxon>
        <taxon>Polyneoptera</taxon>
        <taxon>Dictyoptera</taxon>
        <taxon>Blattodea</taxon>
        <taxon>Blattoidea</taxon>
        <taxon>Termitoidae</taxon>
        <taxon>Rhinotermitidae</taxon>
        <taxon>Reticulitermes</taxon>
        <taxon>Frontotermes</taxon>
    </lineage>
</organism>
<dbReference type="EMBL" id="FX985758">
    <property type="protein sequence ID" value="BBA93645.1"/>
    <property type="molecule type" value="mRNA"/>
</dbReference>
<protein>
    <submittedName>
        <fullName evidence="3">Putative microcephalin</fullName>
    </submittedName>
</protein>
<proteinExistence type="evidence at transcript level"/>
<feature type="domain" description="BRCT" evidence="2">
    <location>
        <begin position="274"/>
        <end position="364"/>
    </location>
</feature>
<dbReference type="InterPro" id="IPR036420">
    <property type="entry name" value="BRCT_dom_sf"/>
</dbReference>
<dbReference type="PANTHER" id="PTHR14625">
    <property type="entry name" value="MICROCEPHALIN"/>
    <property type="match status" value="1"/>
</dbReference>
<dbReference type="PANTHER" id="PTHR14625:SF3">
    <property type="entry name" value="MICROCEPHALIN"/>
    <property type="match status" value="1"/>
</dbReference>
<dbReference type="Pfam" id="PF12738">
    <property type="entry name" value="PTCB-BRCT"/>
    <property type="match status" value="1"/>
</dbReference>
<feature type="compositionally biased region" description="Polar residues" evidence="1">
    <location>
        <begin position="192"/>
        <end position="202"/>
    </location>
</feature>
<dbReference type="CDD" id="cd17751">
    <property type="entry name" value="BRCT_microcephalin_rpt3"/>
    <property type="match status" value="1"/>
</dbReference>
<dbReference type="GO" id="GO:0000278">
    <property type="term" value="P:mitotic cell cycle"/>
    <property type="evidence" value="ECO:0007669"/>
    <property type="project" value="TreeGrafter"/>
</dbReference>
<dbReference type="SUPFAM" id="SSF52113">
    <property type="entry name" value="BRCT domain"/>
    <property type="match status" value="3"/>
</dbReference>
<accession>A0A2Z5TTH7</accession>